<feature type="region of interest" description="Disordered" evidence="1">
    <location>
        <begin position="1304"/>
        <end position="1326"/>
    </location>
</feature>
<feature type="compositionally biased region" description="Basic and acidic residues" evidence="1">
    <location>
        <begin position="1036"/>
        <end position="1045"/>
    </location>
</feature>
<sequence>MPGCVARARQRNSCVQGSRGSGKGGTRVSRRLHSAGRHRPSSPSRATSSNNDSNASIATSVGGARGACATHLQGPWSSAPAHNDPGGRGGSDGGSEEEFQCAGMTSLPGGGLSNWSSTVIGPGPCSNQGNCKQCRGRFRFEHPEPPPLGMDGQTLRKAERSRSCSREKKEGHAKDMVTDFDEKHDEYLILLQQRNRILKHLKSKDPVQLRLEHLEQGFSVYVNGANSELKSSPRKAIHSDFSRSASHTEGTHDYGRRTLFREAEEGLRRGSRTAPSKVQRRGWHQDTKSPTSSKPCGFNISLLNACGHSDPSSSVDKERILLTIQDVMELRKSLELSVNLQRKQKDCSSDEYDSIEEDILSEPEPEDPALVGHPRDDRPPSSGVSTQKDVPGEQETEGRSALGPDTLVVLEFNPASKSHKRERNLSAKRKDNAEVFIPTKSEPNLTPQAPAVLPDQERICSGPGSRRERPLSATRKTLCEAEDPEEEASAVLRAIQVENAALQRAPLSRKAEQPASPLQDAEGPPAKPWTSLLEEKEETPELLPITTATTTQEMAGAAGGARAINQAMDRIGLLGSRQQQKLLKVLQAVKSDSAHLGRVVSPTKEQVSDAEDKQRTRADEIKDAIYVTMEILSNWGNSWWVGLTEVEFFDLNDTKLYVSPHDVDIRNTATPGELGRLVNRNLADEKDSSPWTCPFRPPLQLFFVIRNTRQLGDFSLAKIKVQNYWTADGDLDIGAKNVKLYVNRNLIFNGKLDKGDREAPADHSILVDQKNEKSERLENAMNIHSEESRGAHEMAGASGDKELGLGCPQPAETLVDAKLSSQGDVSGERKNSTNCKKDSLSQLEEYLRLSAAPALIGDMPSAPATSPPVRCPPVHEEPSLIQQLENLMGRKICEPPGKTPSWLQPSPTGKDRKQEGRKSKPLWLSPEKPLAWKGRLLSDDVIGEGPRETEAGDKGPRREPGRGTSRSANTKERPQRTTPKVHSDDSDIFNQPPNRERPASGRRGSRKDAGSSSHGDEQSASREDTWSSRTPSRSRWRSEQEHTLHESWSSLSAFDRSHRGRISNTELPGDILDELLQQKSSRHSDLPPSKKGEQPGPSREQDGYTGETDAGGDFKIPVLPYGQRLVIDIKSTWGDRHYVGLNGIEIFSSKGEPVQISNIKADPPDINILPAYGKDPRVVTNLIDGVNRTQDDMHVWLAPFTPGKSHSITIDFTHPCHVALIRIWNYNKSRIHSFRGVKDITMLLDTQCIFEGEIAKASGTLAGAPEHFGDTILFTTDDDILEAIFYSDEMFDLDVGSLDSLQDEEALRRPSTADGEGDERPFTQAGLGADDRVPELELPSSPHVTQVTTPEPGIYHGICLQLNFTASWGDLHYLGLTGLEVVGKDGQALPIHLHQISASPRDLNELPEYSDDSRTLDKLIDGTNITMEDEHMWLIPFSPGLDHVVTIRLDRAESIAGLRFWNYNKSPEDTYRGAKIVHVSLDGLCVSPPEGFLIRKGPGNCHFDFAQEILFMDYLRARLLPQPARRLDMKSLECASMDYEAPLMPCGFIFQFQLLTSWGDPYYIGLTGLELYDERGEKIPLSENNIAAFPDSVNSLEGVGGDVRTPDKLIDQVNDTSDGRHMWLAPILPGLVNRVYVIFDLPTTVSMIKLWNYAKTPHRGVKEFGLLVDDLLVYNGILAMVSHLVGGILPTCEPTVPYHTILFTEDRDIRHQEKHTTISNQAEDQDVQMMNENQIMTNAKRKQSVVDPALRPKTCISEKEMRRRRC</sequence>
<gene>
    <name evidence="3" type="primary">KATNIP</name>
</gene>
<feature type="region of interest" description="Disordered" evidence="1">
    <location>
        <begin position="891"/>
        <end position="1047"/>
    </location>
</feature>
<protein>
    <submittedName>
        <fullName evidence="3">Katanin interacting protein</fullName>
    </submittedName>
</protein>
<dbReference type="Ensembl" id="ENSMFAT00000086111.1">
    <property type="protein sequence ID" value="ENSMFAP00000060503.1"/>
    <property type="gene ID" value="ENSMFAG00000040082.2"/>
</dbReference>
<feature type="compositionally biased region" description="Polar residues" evidence="1">
    <location>
        <begin position="41"/>
        <end position="59"/>
    </location>
</feature>
<dbReference type="Pfam" id="PF14652">
    <property type="entry name" value="DUF4457"/>
    <property type="match status" value="2"/>
</dbReference>
<evidence type="ECO:0000313" key="3">
    <source>
        <dbReference type="Ensembl" id="ENSMFAP00000060503.1"/>
    </source>
</evidence>
<reference evidence="3 4" key="1">
    <citation type="submission" date="2013-03" db="EMBL/GenBank/DDBJ databases">
        <authorList>
            <person name="Warren W."/>
            <person name="Wilson R.K."/>
        </authorList>
    </citation>
    <scope>NUCLEOTIDE SEQUENCE</scope>
</reference>
<feature type="compositionally biased region" description="Basic and acidic residues" evidence="1">
    <location>
        <begin position="945"/>
        <end position="961"/>
    </location>
</feature>
<feature type="region of interest" description="Disordered" evidence="1">
    <location>
        <begin position="505"/>
        <end position="528"/>
    </location>
</feature>
<evidence type="ECO:0000256" key="1">
    <source>
        <dbReference type="SAM" id="MobiDB-lite"/>
    </source>
</evidence>
<reference evidence="3" key="3">
    <citation type="submission" date="2025-09" db="UniProtKB">
        <authorList>
            <consortium name="Ensembl"/>
        </authorList>
    </citation>
    <scope>IDENTIFICATION</scope>
</reference>
<dbReference type="InterPro" id="IPR027859">
    <property type="entry name" value="KATNIP_dom"/>
</dbReference>
<feature type="region of interest" description="Disordered" evidence="1">
    <location>
        <begin position="142"/>
        <end position="171"/>
    </location>
</feature>
<dbReference type="GeneTree" id="ENSGT00390000004566"/>
<feature type="domain" description="KATNIP" evidence="2">
    <location>
        <begin position="1362"/>
        <end position="1680"/>
    </location>
</feature>
<proteinExistence type="predicted"/>
<evidence type="ECO:0000259" key="2">
    <source>
        <dbReference type="Pfam" id="PF14652"/>
    </source>
</evidence>
<feature type="compositionally biased region" description="Basic and acidic residues" evidence="1">
    <location>
        <begin position="154"/>
        <end position="171"/>
    </location>
</feature>
<feature type="compositionally biased region" description="Basic and acidic residues" evidence="1">
    <location>
        <begin position="1082"/>
        <end position="1093"/>
    </location>
</feature>
<feature type="region of interest" description="Disordered" evidence="1">
    <location>
        <begin position="1"/>
        <end position="107"/>
    </location>
</feature>
<name>A0A7N9D6Z4_MACFA</name>
<feature type="region of interest" description="Disordered" evidence="1">
    <location>
        <begin position="229"/>
        <end position="294"/>
    </location>
</feature>
<keyword evidence="4" id="KW-1185">Reference proteome</keyword>
<feature type="compositionally biased region" description="Acidic residues" evidence="1">
    <location>
        <begin position="349"/>
        <end position="367"/>
    </location>
</feature>
<feature type="compositionally biased region" description="Basic and acidic residues" evidence="1">
    <location>
        <begin position="1006"/>
        <end position="1026"/>
    </location>
</feature>
<organism evidence="3 4">
    <name type="scientific">Macaca fascicularis</name>
    <name type="common">Crab-eating macaque</name>
    <name type="synonym">Cynomolgus monkey</name>
    <dbReference type="NCBI Taxonomy" id="9541"/>
    <lineage>
        <taxon>Eukaryota</taxon>
        <taxon>Metazoa</taxon>
        <taxon>Chordata</taxon>
        <taxon>Craniata</taxon>
        <taxon>Vertebrata</taxon>
        <taxon>Euteleostomi</taxon>
        <taxon>Mammalia</taxon>
        <taxon>Eutheria</taxon>
        <taxon>Euarchontoglires</taxon>
        <taxon>Primates</taxon>
        <taxon>Haplorrhini</taxon>
        <taxon>Catarrhini</taxon>
        <taxon>Cercopithecidae</taxon>
        <taxon>Cercopithecinae</taxon>
        <taxon>Macaca</taxon>
    </lineage>
</organism>
<accession>A0A7N9D6Z4</accession>
<dbReference type="InterPro" id="IPR026704">
    <property type="entry name" value="KATNIP"/>
</dbReference>
<feature type="region of interest" description="Disordered" evidence="1">
    <location>
        <begin position="1080"/>
        <end position="1113"/>
    </location>
</feature>
<feature type="compositionally biased region" description="Basic and acidic residues" evidence="1">
    <location>
        <begin position="249"/>
        <end position="268"/>
    </location>
</feature>
<feature type="compositionally biased region" description="Basic residues" evidence="1">
    <location>
        <begin position="28"/>
        <end position="40"/>
    </location>
</feature>
<reference evidence="3" key="2">
    <citation type="submission" date="2025-08" db="UniProtKB">
        <authorList>
            <consortium name="Ensembl"/>
        </authorList>
    </citation>
    <scope>IDENTIFICATION</scope>
</reference>
<evidence type="ECO:0000313" key="4">
    <source>
        <dbReference type="Proteomes" id="UP000233100"/>
    </source>
</evidence>
<feature type="domain" description="KATNIP" evidence="2">
    <location>
        <begin position="1128"/>
        <end position="1279"/>
    </location>
</feature>
<feature type="compositionally biased region" description="Basic and acidic residues" evidence="1">
    <location>
        <begin position="909"/>
        <end position="918"/>
    </location>
</feature>
<dbReference type="Bgee" id="ENSMFAG00000040082">
    <property type="expression patterns" value="Expressed in colon and 12 other cell types or tissues"/>
</dbReference>
<feature type="region of interest" description="Disordered" evidence="1">
    <location>
        <begin position="340"/>
        <end position="406"/>
    </location>
</feature>
<dbReference type="Proteomes" id="UP000233100">
    <property type="component" value="Chromosome 20"/>
</dbReference>
<feature type="compositionally biased region" description="Basic and acidic residues" evidence="1">
    <location>
        <begin position="969"/>
        <end position="985"/>
    </location>
</feature>
<dbReference type="PANTHER" id="PTHR21534">
    <property type="entry name" value="KATANIN-INTERACTING PROTEIN"/>
    <property type="match status" value="1"/>
</dbReference>
<dbReference type="PANTHER" id="PTHR21534:SF0">
    <property type="entry name" value="KATANIN-INTERACTING PROTEIN"/>
    <property type="match status" value="1"/>
</dbReference>